<keyword evidence="2" id="KW-1185">Reference proteome</keyword>
<gene>
    <name evidence="1" type="ORF">EIP75_22710</name>
</gene>
<dbReference type="Proteomes" id="UP000269265">
    <property type="component" value="Unassembled WGS sequence"/>
</dbReference>
<dbReference type="OrthoDB" id="8991550at2"/>
<sequence>MLFSVRRSRPALGARRAAFGDVEGGPVQAGQGSGLFSAFVVPALGQLRNKVPHPGDAPEMLESGLGIFAHSITPDQALDCHQTMLSKFYCSSSRLVKAWGLVCLAMIACRHAPAFAGSGTEHMRLSAAREALLRDGWRPWETFGVFPDGLRWSHDGDAGVLYKNGFKEVEACSGTGANYCSFNYVRGGKCMTLHTQGEFAPGQHEPLVIRRSMTCPRPEITRPPQPEPR</sequence>
<evidence type="ECO:0000313" key="2">
    <source>
        <dbReference type="Proteomes" id="UP000269265"/>
    </source>
</evidence>
<comment type="caution">
    <text evidence="1">The sequence shown here is derived from an EMBL/GenBank/DDBJ whole genome shotgun (WGS) entry which is preliminary data.</text>
</comment>
<evidence type="ECO:0000313" key="1">
    <source>
        <dbReference type="EMBL" id="RRS00930.1"/>
    </source>
</evidence>
<reference evidence="1 2" key="1">
    <citation type="submission" date="2018-12" db="EMBL/GenBank/DDBJ databases">
        <title>The whole draft genome of Aquabacterium sp. SJQ9.</title>
        <authorList>
            <person name="Sun L."/>
            <person name="Gao X."/>
            <person name="Chen W."/>
            <person name="Huang K."/>
        </authorList>
    </citation>
    <scope>NUCLEOTIDE SEQUENCE [LARGE SCALE GENOMIC DNA]</scope>
    <source>
        <strain evidence="1 2">SJQ9</strain>
    </source>
</reference>
<proteinExistence type="predicted"/>
<dbReference type="EMBL" id="RSED01000032">
    <property type="protein sequence ID" value="RRS00930.1"/>
    <property type="molecule type" value="Genomic_DNA"/>
</dbReference>
<accession>A0A3R8RZL5</accession>
<organism evidence="1 2">
    <name type="scientific">Aquabacterium soli</name>
    <dbReference type="NCBI Taxonomy" id="2493092"/>
    <lineage>
        <taxon>Bacteria</taxon>
        <taxon>Pseudomonadati</taxon>
        <taxon>Pseudomonadota</taxon>
        <taxon>Betaproteobacteria</taxon>
        <taxon>Burkholderiales</taxon>
        <taxon>Aquabacterium</taxon>
    </lineage>
</organism>
<name>A0A3R8RZL5_9BURK</name>
<dbReference type="AlphaFoldDB" id="A0A3R8RZL5"/>
<protein>
    <submittedName>
        <fullName evidence="1">Uncharacterized protein</fullName>
    </submittedName>
</protein>